<dbReference type="OrthoDB" id="18175at2759"/>
<reference evidence="2" key="1">
    <citation type="submission" date="2025-08" db="UniProtKB">
        <authorList>
            <consortium name="RefSeq"/>
        </authorList>
    </citation>
    <scope>IDENTIFICATION</scope>
    <source>
        <strain evidence="2">USDA-PBARC FA_bdor</strain>
        <tissue evidence="2">Whole organism</tissue>
    </source>
</reference>
<dbReference type="GeneID" id="105264999"/>
<dbReference type="AlphaFoldDB" id="A0A9R1T019"/>
<dbReference type="GO" id="GO:0005739">
    <property type="term" value="C:mitochondrion"/>
    <property type="evidence" value="ECO:0007669"/>
    <property type="project" value="InterPro"/>
</dbReference>
<protein>
    <submittedName>
        <fullName evidence="2">LOW QUALITY PROTEIN: uncharacterized protein</fullName>
    </submittedName>
</protein>
<dbReference type="KEGG" id="fas:105264999"/>
<name>A0A9R1T019_9HYME</name>
<dbReference type="Pfam" id="PF09803">
    <property type="entry name" value="Pet100"/>
    <property type="match status" value="1"/>
</dbReference>
<accession>A0A9R1T019</accession>
<proteinExistence type="predicted"/>
<dbReference type="InterPro" id="IPR018625">
    <property type="entry name" value="Pet100"/>
</dbReference>
<gene>
    <name evidence="2" type="primary">LOC105264999</name>
</gene>
<dbReference type="GO" id="GO:0033617">
    <property type="term" value="P:mitochondrial respiratory chain complex IV assembly"/>
    <property type="evidence" value="ECO:0007669"/>
    <property type="project" value="InterPro"/>
</dbReference>
<evidence type="ECO:0000313" key="1">
    <source>
        <dbReference type="Proteomes" id="UP000694866"/>
    </source>
</evidence>
<sequence>MGNWQLEVVRMVGYIAFPVVMFHWFNQAENFSTYLEDVQKIIPYTPRQQKPNSTSSSTISTKRKIYKQLMQWNRKSLNKFRDNLKRLKYI</sequence>
<organism evidence="1 2">
    <name type="scientific">Fopius arisanus</name>
    <dbReference type="NCBI Taxonomy" id="64838"/>
    <lineage>
        <taxon>Eukaryota</taxon>
        <taxon>Metazoa</taxon>
        <taxon>Ecdysozoa</taxon>
        <taxon>Arthropoda</taxon>
        <taxon>Hexapoda</taxon>
        <taxon>Insecta</taxon>
        <taxon>Pterygota</taxon>
        <taxon>Neoptera</taxon>
        <taxon>Endopterygota</taxon>
        <taxon>Hymenoptera</taxon>
        <taxon>Apocrita</taxon>
        <taxon>Ichneumonoidea</taxon>
        <taxon>Braconidae</taxon>
        <taxon>Opiinae</taxon>
        <taxon>Fopius</taxon>
    </lineage>
</organism>
<keyword evidence="1" id="KW-1185">Reference proteome</keyword>
<dbReference type="Proteomes" id="UP000694866">
    <property type="component" value="Unplaced"/>
</dbReference>
<evidence type="ECO:0000313" key="2">
    <source>
        <dbReference type="RefSeq" id="XP_011300559.1"/>
    </source>
</evidence>
<dbReference type="RefSeq" id="XP_011300559.1">
    <property type="nucleotide sequence ID" value="XM_011302257.1"/>
</dbReference>